<organism evidence="4 5">
    <name type="scientific">Tuber aestivum</name>
    <name type="common">summer truffle</name>
    <dbReference type="NCBI Taxonomy" id="59557"/>
    <lineage>
        <taxon>Eukaryota</taxon>
        <taxon>Fungi</taxon>
        <taxon>Dikarya</taxon>
        <taxon>Ascomycota</taxon>
        <taxon>Pezizomycotina</taxon>
        <taxon>Pezizomycetes</taxon>
        <taxon>Pezizales</taxon>
        <taxon>Tuberaceae</taxon>
        <taxon>Tuber</taxon>
    </lineage>
</organism>
<keyword evidence="1" id="KW-0175">Coiled coil</keyword>
<protein>
    <recommendedName>
        <fullName evidence="6">Ubiquitination network signaling protein</fullName>
    </recommendedName>
</protein>
<evidence type="ECO:0000313" key="4">
    <source>
        <dbReference type="EMBL" id="CUS09243.1"/>
    </source>
</evidence>
<feature type="region of interest" description="Disordered" evidence="2">
    <location>
        <begin position="803"/>
        <end position="857"/>
    </location>
</feature>
<sequence>MPRGPPSGSFPKRQNHHNEMKRPSHSGSAGSGSTVSAVAAATLAQQTPNQQIPSAASQFQSVNADGSCTDYASAWDGDQDGRSYDGSGEDSGEAFTNGTDGAVAAEHNRIDFDPSGKIAMTGGMPSTVLPSFPLLDTIMLLILFLQLPPTVLTIIHFLFASMTFVPPSTTLLSASTTSSLPSITNLLLQGSNGAPSLLTIIFADILVALLSMFLWPPAYTFLVDFAQAVIAISLGAGYSDQSGGTLRNAAVCASVMGGVKVVQARFELAGREVLHGSGPAGIPIGQASSAGWIRSAIAIHIVAQGVMRVTRRWLMRSDSGDSPASGSSSGPKDTALASGKQKDKDPEAAAGALAQPLERQNSTGGGKRKKKNLIQNIRNSQPLWATIASAMVHVAKEVERSKISSAASNPNALEVGAVSNESVSGGEDVRVWITRIGSTDVAFGAGFLGTRIDGEVGYEMHGAALTNGVDGSGRDGTFPLFVRVNGIVWPQTVISKYIRGGDEDRENGVITGDVEEEWIIDITGLTGATEYDFEFVKKGGKIVYRASACTMPAQASSAAPPVTKQPSRPLSPITTLLHSLSQANSCLVEKKNRLKAAKKNQKTALSDIRKETEKNRSLLGNDRGDERAFRRILALKESIKRADEETEKMTKELEGLQSLPEKLKAEWKAKKRAWREERDRLLSAQSQAGEVKEAADRQTSAVESEAASLALKKERLRARLGKLRADLEKLEKEHQQNLEARRRREAERENVEKHRLSLEKEFSDAILRMEQKTVDFRMYSADNWATFYAYESSIQSQFPLPTPDTGLPGTNSNRNSLHISTPPGLMLHQGSYAASSSSLPTSAAGPTRERSSSVFSSESVVTNMSELERSEMIRATPFPRGNSLDHVTSLFPGLVGAGPALVGSPDRK</sequence>
<evidence type="ECO:0000256" key="3">
    <source>
        <dbReference type="SAM" id="Phobius"/>
    </source>
</evidence>
<gene>
    <name evidence="4" type="ORF">GSTUAT00006669001</name>
</gene>
<dbReference type="Proteomes" id="UP001412239">
    <property type="component" value="Unassembled WGS sequence"/>
</dbReference>
<feature type="region of interest" description="Disordered" evidence="2">
    <location>
        <begin position="317"/>
        <end position="374"/>
    </location>
</feature>
<feature type="compositionally biased region" description="Polar residues" evidence="2">
    <location>
        <begin position="43"/>
        <end position="66"/>
    </location>
</feature>
<reference evidence="4" key="1">
    <citation type="submission" date="2015-10" db="EMBL/GenBank/DDBJ databases">
        <authorList>
            <person name="Regsiter A."/>
            <person name="william w."/>
        </authorList>
    </citation>
    <scope>NUCLEOTIDE SEQUENCE</scope>
    <source>
        <strain evidence="4">Montdore</strain>
    </source>
</reference>
<feature type="coiled-coil region" evidence="1">
    <location>
        <begin position="580"/>
        <end position="761"/>
    </location>
</feature>
<evidence type="ECO:0000256" key="2">
    <source>
        <dbReference type="SAM" id="MobiDB-lite"/>
    </source>
</evidence>
<keyword evidence="3" id="KW-1133">Transmembrane helix</keyword>
<feature type="compositionally biased region" description="Low complexity" evidence="2">
    <location>
        <begin position="831"/>
        <end position="844"/>
    </location>
</feature>
<proteinExistence type="predicted"/>
<evidence type="ECO:0008006" key="6">
    <source>
        <dbReference type="Google" id="ProtNLM"/>
    </source>
</evidence>
<accession>A0A292PRZ4</accession>
<keyword evidence="5" id="KW-1185">Reference proteome</keyword>
<name>A0A292PRZ4_9PEZI</name>
<feature type="transmembrane region" description="Helical" evidence="3">
    <location>
        <begin position="195"/>
        <end position="215"/>
    </location>
</feature>
<dbReference type="EMBL" id="LN891091">
    <property type="protein sequence ID" value="CUS09243.1"/>
    <property type="molecule type" value="Genomic_DNA"/>
</dbReference>
<evidence type="ECO:0000313" key="5">
    <source>
        <dbReference type="Proteomes" id="UP001412239"/>
    </source>
</evidence>
<feature type="compositionally biased region" description="Low complexity" evidence="2">
    <location>
        <begin position="26"/>
        <end position="42"/>
    </location>
</feature>
<evidence type="ECO:0000256" key="1">
    <source>
        <dbReference type="SAM" id="Coils"/>
    </source>
</evidence>
<dbReference type="AlphaFoldDB" id="A0A292PRZ4"/>
<feature type="compositionally biased region" description="Low complexity" evidence="2">
    <location>
        <begin position="320"/>
        <end position="331"/>
    </location>
</feature>
<feature type="region of interest" description="Disordered" evidence="2">
    <location>
        <begin position="1"/>
        <end position="99"/>
    </location>
</feature>
<keyword evidence="3" id="KW-0472">Membrane</keyword>
<keyword evidence="3" id="KW-0812">Transmembrane</keyword>